<feature type="domain" description="SUF system FeS cluster assembly SufBD core" evidence="2">
    <location>
        <begin position="108"/>
        <end position="334"/>
    </location>
</feature>
<gene>
    <name evidence="3" type="primary">sufD</name>
    <name evidence="3" type="ORF">ACJDT4_17595</name>
</gene>
<dbReference type="RefSeq" id="WP_406788878.1">
    <property type="nucleotide sequence ID" value="NZ_JBJIAA010000015.1"/>
</dbReference>
<dbReference type="InterPro" id="IPR037284">
    <property type="entry name" value="SUF_FeS_clus_asmbl_SufBD_sf"/>
</dbReference>
<dbReference type="SUPFAM" id="SSF101960">
    <property type="entry name" value="Stabilizer of iron transporter SufD"/>
    <property type="match status" value="1"/>
</dbReference>
<evidence type="ECO:0000259" key="2">
    <source>
        <dbReference type="Pfam" id="PF01458"/>
    </source>
</evidence>
<dbReference type="Proteomes" id="UP001623592">
    <property type="component" value="Unassembled WGS sequence"/>
</dbReference>
<evidence type="ECO:0000256" key="1">
    <source>
        <dbReference type="ARBA" id="ARBA00043967"/>
    </source>
</evidence>
<sequence>MNNTLNKINNIPMRTWRWLGVNNITIDRTLPEPKEYTLSITDELENSEVKVELMKKDTSSKFLPSNYEGLNEASLEQCKNNYNTGIYVNSIIDRKATKPVFINYNADEKNDLIIDNNLIIAEENSEVTVVINYSSQTSAFHNGLTQVYAKKGSIVNLIKIQELSDNSIHLDANVAKVEDNAVVNYVEVNLGSLFNVTNYRADLNGYKSNGNIHSIYLGDKERDIDINYLINHYGKETKSNIEARGALLDESKKVFKGTLDFKKGSVKSKGQEEEYTVLLSPNVKNRSVPILLCTEEDVDGQHAASAGRIDENRLFYIMSRGFSEAEAKKLIIEAAFNPIIDKIPSDELKSNISNSIRRKLSDE</sequence>
<organism evidence="3 4">
    <name type="scientific">Clostridium neuense</name>
    <dbReference type="NCBI Taxonomy" id="1728934"/>
    <lineage>
        <taxon>Bacteria</taxon>
        <taxon>Bacillati</taxon>
        <taxon>Bacillota</taxon>
        <taxon>Clostridia</taxon>
        <taxon>Eubacteriales</taxon>
        <taxon>Clostridiaceae</taxon>
        <taxon>Clostridium</taxon>
    </lineage>
</organism>
<accession>A0ABW8TL42</accession>
<evidence type="ECO:0000313" key="4">
    <source>
        <dbReference type="Proteomes" id="UP001623592"/>
    </source>
</evidence>
<name>A0ABW8TL42_9CLOT</name>
<reference evidence="3 4" key="1">
    <citation type="submission" date="2024-11" db="EMBL/GenBank/DDBJ databases">
        <authorList>
            <person name="Heng Y.C."/>
            <person name="Lim A.C.H."/>
            <person name="Lee J.K.Y."/>
            <person name="Kittelmann S."/>
        </authorList>
    </citation>
    <scope>NUCLEOTIDE SEQUENCE [LARGE SCALE GENOMIC DNA]</scope>
    <source>
        <strain evidence="3 4">WILCCON 0114</strain>
    </source>
</reference>
<dbReference type="Pfam" id="PF01458">
    <property type="entry name" value="SUFBD_core"/>
    <property type="match status" value="1"/>
</dbReference>
<dbReference type="InterPro" id="IPR000825">
    <property type="entry name" value="SUF_FeS_clus_asmbl_SufBD_core"/>
</dbReference>
<comment type="caution">
    <text evidence="3">The sequence shown here is derived from an EMBL/GenBank/DDBJ whole genome shotgun (WGS) entry which is preliminary data.</text>
</comment>
<dbReference type="NCBIfam" id="TIGR01981">
    <property type="entry name" value="sufD"/>
    <property type="match status" value="1"/>
</dbReference>
<dbReference type="InterPro" id="IPR055346">
    <property type="entry name" value="Fe-S_cluster_assembly_SufBD"/>
</dbReference>
<evidence type="ECO:0000313" key="3">
    <source>
        <dbReference type="EMBL" id="MFL0252230.1"/>
    </source>
</evidence>
<comment type="similarity">
    <text evidence="1">Belongs to the iron-sulfur cluster assembly SufBD family.</text>
</comment>
<keyword evidence="4" id="KW-1185">Reference proteome</keyword>
<dbReference type="PANTHER" id="PTHR43575:SF1">
    <property type="entry name" value="PROTEIN ABCI7, CHLOROPLASTIC"/>
    <property type="match status" value="1"/>
</dbReference>
<dbReference type="EMBL" id="JBJIAA010000015">
    <property type="protein sequence ID" value="MFL0252230.1"/>
    <property type="molecule type" value="Genomic_DNA"/>
</dbReference>
<dbReference type="PANTHER" id="PTHR43575">
    <property type="entry name" value="PROTEIN ABCI7, CHLOROPLASTIC"/>
    <property type="match status" value="1"/>
</dbReference>
<protein>
    <submittedName>
        <fullName evidence="3">Fe-S cluster assembly protein SufD</fullName>
    </submittedName>
</protein>
<proteinExistence type="inferred from homology"/>
<dbReference type="InterPro" id="IPR011542">
    <property type="entry name" value="SUF_FeS_clus_asmbl_SufD"/>
</dbReference>